<dbReference type="EMBL" id="JABFOF010000011">
    <property type="protein sequence ID" value="KAG2371557.1"/>
    <property type="molecule type" value="Genomic_DNA"/>
</dbReference>
<dbReference type="Proteomes" id="UP000743370">
    <property type="component" value="Unassembled WGS sequence"/>
</dbReference>
<proteinExistence type="predicted"/>
<accession>A0A8T0JFN5</accession>
<reference evidence="2 3" key="1">
    <citation type="submission" date="2020-05" db="EMBL/GenBank/DDBJ databases">
        <title>Vigna angularis (adzuki bean) Var. LongXiaoDou No. 4 denovo assembly.</title>
        <authorList>
            <person name="Xiang H."/>
        </authorList>
    </citation>
    <scope>NUCLEOTIDE SEQUENCE [LARGE SCALE GENOMIC DNA]</scope>
    <source>
        <tissue evidence="2">Leaf</tissue>
    </source>
</reference>
<evidence type="ECO:0000313" key="2">
    <source>
        <dbReference type="EMBL" id="KAG2371557.1"/>
    </source>
</evidence>
<gene>
    <name evidence="2" type="ORF">HKW66_Vig0217310</name>
</gene>
<name>A0A8T0JFN5_PHAAN</name>
<comment type="caution">
    <text evidence="2">The sequence shown here is derived from an EMBL/GenBank/DDBJ whole genome shotgun (WGS) entry which is preliminary data.</text>
</comment>
<evidence type="ECO:0000256" key="1">
    <source>
        <dbReference type="SAM" id="MobiDB-lite"/>
    </source>
</evidence>
<dbReference type="AlphaFoldDB" id="A0A8T0JFN5"/>
<protein>
    <submittedName>
        <fullName evidence="2">Uncharacterized protein</fullName>
    </submittedName>
</protein>
<feature type="compositionally biased region" description="Polar residues" evidence="1">
    <location>
        <begin position="1"/>
        <end position="13"/>
    </location>
</feature>
<feature type="region of interest" description="Disordered" evidence="1">
    <location>
        <begin position="1"/>
        <end position="37"/>
    </location>
</feature>
<feature type="region of interest" description="Disordered" evidence="1">
    <location>
        <begin position="62"/>
        <end position="84"/>
    </location>
</feature>
<sequence length="118" mass="13528">MSSANDNYDNYSESCDVGESGEFKIDDPEQEEDEGSKFDNCVEQEEIQFVVANDVMKIERLGEQNKDNKGGRNTDAYRGFDILGLHPDTPNRRRQIRRRVVILVIGEGRSVDEYCVYV</sequence>
<organism evidence="2 3">
    <name type="scientific">Phaseolus angularis</name>
    <name type="common">Azuki bean</name>
    <name type="synonym">Vigna angularis</name>
    <dbReference type="NCBI Taxonomy" id="3914"/>
    <lineage>
        <taxon>Eukaryota</taxon>
        <taxon>Viridiplantae</taxon>
        <taxon>Streptophyta</taxon>
        <taxon>Embryophyta</taxon>
        <taxon>Tracheophyta</taxon>
        <taxon>Spermatophyta</taxon>
        <taxon>Magnoliopsida</taxon>
        <taxon>eudicotyledons</taxon>
        <taxon>Gunneridae</taxon>
        <taxon>Pentapetalae</taxon>
        <taxon>rosids</taxon>
        <taxon>fabids</taxon>
        <taxon>Fabales</taxon>
        <taxon>Fabaceae</taxon>
        <taxon>Papilionoideae</taxon>
        <taxon>50 kb inversion clade</taxon>
        <taxon>NPAAA clade</taxon>
        <taxon>indigoferoid/millettioid clade</taxon>
        <taxon>Phaseoleae</taxon>
        <taxon>Vigna</taxon>
    </lineage>
</organism>
<evidence type="ECO:0000313" key="3">
    <source>
        <dbReference type="Proteomes" id="UP000743370"/>
    </source>
</evidence>
<feature type="compositionally biased region" description="Basic and acidic residues" evidence="1">
    <location>
        <begin position="62"/>
        <end position="72"/>
    </location>
</feature>